<dbReference type="PANTHER" id="PTHR43187:SF1">
    <property type="entry name" value="GLUTAMINE AMIDOTRANSFERASE DUG3-RELATED"/>
    <property type="match status" value="1"/>
</dbReference>
<feature type="domain" description="Glutamine amidotransferase type-2" evidence="2">
    <location>
        <begin position="2"/>
        <end position="248"/>
    </location>
</feature>
<dbReference type="InterPro" id="IPR052373">
    <property type="entry name" value="Gamma-glu_amide_hydrolase"/>
</dbReference>
<proteinExistence type="predicted"/>
<protein>
    <submittedName>
        <fullName evidence="3">Class II glutamine amidotransferase</fullName>
    </submittedName>
</protein>
<name>A0A6A4RAD6_9RHOB</name>
<organism evidence="3 4">
    <name type="scientific">Parasedimentitalea maritima</name>
    <dbReference type="NCBI Taxonomy" id="2578117"/>
    <lineage>
        <taxon>Bacteria</taxon>
        <taxon>Pseudomonadati</taxon>
        <taxon>Pseudomonadota</taxon>
        <taxon>Alphaproteobacteria</taxon>
        <taxon>Rhodobacterales</taxon>
        <taxon>Paracoccaceae</taxon>
        <taxon>Parasedimentitalea</taxon>
    </lineage>
</organism>
<dbReference type="SUPFAM" id="SSF56235">
    <property type="entry name" value="N-terminal nucleophile aminohydrolases (Ntn hydrolases)"/>
    <property type="match status" value="1"/>
</dbReference>
<dbReference type="PROSITE" id="PS51278">
    <property type="entry name" value="GATASE_TYPE_2"/>
    <property type="match status" value="1"/>
</dbReference>
<evidence type="ECO:0000313" key="4">
    <source>
        <dbReference type="Proteomes" id="UP000441586"/>
    </source>
</evidence>
<dbReference type="PANTHER" id="PTHR43187">
    <property type="entry name" value="GLUTAMINE AMIDOTRANSFERASE DUG3-RELATED"/>
    <property type="match status" value="1"/>
</dbReference>
<dbReference type="InterPro" id="IPR026869">
    <property type="entry name" value="EgtC-like"/>
</dbReference>
<dbReference type="InterPro" id="IPR029055">
    <property type="entry name" value="Ntn_hydrolases_N"/>
</dbReference>
<dbReference type="RefSeq" id="WP_158981651.1">
    <property type="nucleotide sequence ID" value="NZ_WSFO01000019.1"/>
</dbReference>
<reference evidence="3 4" key="1">
    <citation type="submission" date="2019-12" db="EMBL/GenBank/DDBJ databases">
        <authorList>
            <person name="Zhang Y.-J."/>
        </authorList>
    </citation>
    <scope>NUCLEOTIDE SEQUENCE [LARGE SCALE GENOMIC DNA]</scope>
    <source>
        <strain evidence="3 4">H18S-6</strain>
    </source>
</reference>
<evidence type="ECO:0000259" key="2">
    <source>
        <dbReference type="PROSITE" id="PS51278"/>
    </source>
</evidence>
<dbReference type="GO" id="GO:0016740">
    <property type="term" value="F:transferase activity"/>
    <property type="evidence" value="ECO:0007669"/>
    <property type="project" value="UniProtKB-KW"/>
</dbReference>
<dbReference type="InterPro" id="IPR017932">
    <property type="entry name" value="GATase_2_dom"/>
</dbReference>
<keyword evidence="3" id="KW-0808">Transferase</keyword>
<gene>
    <name evidence="3" type="ORF">GP644_22125</name>
</gene>
<evidence type="ECO:0000256" key="1">
    <source>
        <dbReference type="ARBA" id="ARBA00022962"/>
    </source>
</evidence>
<dbReference type="EMBL" id="WSFO01000019">
    <property type="protein sequence ID" value="KAE9625523.1"/>
    <property type="molecule type" value="Genomic_DNA"/>
</dbReference>
<dbReference type="Pfam" id="PF13230">
    <property type="entry name" value="GATase_4"/>
    <property type="match status" value="1"/>
</dbReference>
<dbReference type="Gene3D" id="3.60.20.10">
    <property type="entry name" value="Glutamine Phosphoribosylpyrophosphate, subunit 1, domain 1"/>
    <property type="match status" value="1"/>
</dbReference>
<evidence type="ECO:0000313" key="3">
    <source>
        <dbReference type="EMBL" id="KAE9625523.1"/>
    </source>
</evidence>
<dbReference type="Proteomes" id="UP000441586">
    <property type="component" value="Unassembled WGS sequence"/>
</dbReference>
<comment type="caution">
    <text evidence="3">The sequence shown here is derived from an EMBL/GenBank/DDBJ whole genome shotgun (WGS) entry which is preliminary data.</text>
</comment>
<keyword evidence="1 3" id="KW-0315">Glutamine amidotransferase</keyword>
<dbReference type="CDD" id="cd01908">
    <property type="entry name" value="YafJ"/>
    <property type="match status" value="1"/>
</dbReference>
<accession>A0A6A4RAD6</accession>
<sequence length="259" mass="28968">MCRWAAYFGEPIFLEDIISRPDHSLIAQSQEAEESKTSTNGDGFGVAWYENRPTPGQYRDVYPAWSDPNLRAVAHQVRSGLFLAHVRASTGSAISRNNCHPFTAGSWSFMHNGQVGGFEHFRKQADMCVPDDLYQHRKGATDSEILFLLAIGEGLDKDPQAALSRAVARMENLSRQSGNSPHMRLSVAFSDGKRLFAARYSSDHIAPSVYYRWCETRQGWAVVSEPLEPDEEGWTELPPGKFLELNGKGTVLSEFHPSF</sequence>
<dbReference type="AlphaFoldDB" id="A0A6A4RAD6"/>